<dbReference type="InterPro" id="IPR005650">
    <property type="entry name" value="BlaI_family"/>
</dbReference>
<evidence type="ECO:0008006" key="7">
    <source>
        <dbReference type="Google" id="ProtNLM"/>
    </source>
</evidence>
<accession>A0ABN5H385</accession>
<organism evidence="5 6">
    <name type="scientific">Sulfobacillus thermotolerans</name>
    <dbReference type="NCBI Taxonomy" id="338644"/>
    <lineage>
        <taxon>Bacteria</taxon>
        <taxon>Bacillati</taxon>
        <taxon>Bacillota</taxon>
        <taxon>Clostridia</taxon>
        <taxon>Eubacteriales</taxon>
        <taxon>Clostridiales Family XVII. Incertae Sedis</taxon>
        <taxon>Sulfobacillus</taxon>
    </lineage>
</organism>
<evidence type="ECO:0000313" key="6">
    <source>
        <dbReference type="Proteomes" id="UP000325292"/>
    </source>
</evidence>
<dbReference type="Pfam" id="PF03965">
    <property type="entry name" value="Penicillinase_R"/>
    <property type="match status" value="1"/>
</dbReference>
<evidence type="ECO:0000256" key="3">
    <source>
        <dbReference type="ARBA" id="ARBA00023125"/>
    </source>
</evidence>
<evidence type="ECO:0000256" key="1">
    <source>
        <dbReference type="ARBA" id="ARBA00011046"/>
    </source>
</evidence>
<name>A0ABN5H385_9FIRM</name>
<evidence type="ECO:0000313" key="5">
    <source>
        <dbReference type="EMBL" id="AUW95145.1"/>
    </source>
</evidence>
<dbReference type="Proteomes" id="UP000325292">
    <property type="component" value="Chromosome"/>
</dbReference>
<dbReference type="EMBL" id="CP019454">
    <property type="protein sequence ID" value="AUW95145.1"/>
    <property type="molecule type" value="Genomic_DNA"/>
</dbReference>
<keyword evidence="6" id="KW-1185">Reference proteome</keyword>
<protein>
    <recommendedName>
        <fullName evidence="7">CopY family transcriptional regulator</fullName>
    </recommendedName>
</protein>
<dbReference type="Gene3D" id="1.10.10.10">
    <property type="entry name" value="Winged helix-like DNA-binding domain superfamily/Winged helix DNA-binding domain"/>
    <property type="match status" value="1"/>
</dbReference>
<proteinExistence type="inferred from homology"/>
<keyword evidence="3" id="KW-0238">DNA-binding</keyword>
<sequence length="128" mass="14312">MPLTTRNHLRNQILNIIRGQGQATVKSVYEEILKKRAVSINTVATVMNRLVTQGLLVRQGGVRHYSYQLTPEDGVAKARALQSVENLLSEFGETGLVHFVDAVDEIEPGALEKLEEILHSRKKEKGHD</sequence>
<dbReference type="InterPro" id="IPR036388">
    <property type="entry name" value="WH-like_DNA-bd_sf"/>
</dbReference>
<evidence type="ECO:0000256" key="2">
    <source>
        <dbReference type="ARBA" id="ARBA00023015"/>
    </source>
</evidence>
<comment type="similarity">
    <text evidence="1">Belongs to the BlaI transcriptional regulatory family.</text>
</comment>
<gene>
    <name evidence="5" type="ORF">BXT84_15265</name>
</gene>
<reference evidence="5 6" key="1">
    <citation type="journal article" date="2019" name="Sci. Rep.">
        <title>Sulfobacillus thermotolerans: new insights into resistance and metabolic capacities of acidophilic chemolithotrophs.</title>
        <authorList>
            <person name="Panyushkina A.E."/>
            <person name="Babenko V.V."/>
            <person name="Nikitina A.S."/>
            <person name="Selezneva O.V."/>
            <person name="Tsaplina I.A."/>
            <person name="Letarova M.A."/>
            <person name="Kostryukova E.S."/>
            <person name="Letarov A.V."/>
        </authorList>
    </citation>
    <scope>NUCLEOTIDE SEQUENCE [LARGE SCALE GENOMIC DNA]</scope>
    <source>
        <strain evidence="5 6">Kr1</strain>
    </source>
</reference>
<evidence type="ECO:0000256" key="4">
    <source>
        <dbReference type="ARBA" id="ARBA00023163"/>
    </source>
</evidence>
<keyword evidence="2" id="KW-0805">Transcription regulation</keyword>
<dbReference type="InterPro" id="IPR036390">
    <property type="entry name" value="WH_DNA-bd_sf"/>
</dbReference>
<keyword evidence="4" id="KW-0804">Transcription</keyword>
<dbReference type="SUPFAM" id="SSF46785">
    <property type="entry name" value="Winged helix' DNA-binding domain"/>
    <property type="match status" value="1"/>
</dbReference>